<dbReference type="Gene3D" id="1.10.12.10">
    <property type="entry name" value="Lyase 2-enoyl-coa Hydratase, Chain A, domain 2"/>
    <property type="match status" value="1"/>
</dbReference>
<dbReference type="PANTHER" id="PTHR43459">
    <property type="entry name" value="ENOYL-COA HYDRATASE"/>
    <property type="match status" value="1"/>
</dbReference>
<dbReference type="InterPro" id="IPR001753">
    <property type="entry name" value="Enoyl-CoA_hydra/iso"/>
</dbReference>
<evidence type="ECO:0000313" key="1">
    <source>
        <dbReference type="EMBL" id="SUZ78964.1"/>
    </source>
</evidence>
<dbReference type="InterPro" id="IPR014748">
    <property type="entry name" value="Enoyl-CoA_hydra_C"/>
</dbReference>
<accession>A0A381QJ84</accession>
<organism evidence="1">
    <name type="scientific">marine metagenome</name>
    <dbReference type="NCBI Taxonomy" id="408172"/>
    <lineage>
        <taxon>unclassified sequences</taxon>
        <taxon>metagenomes</taxon>
        <taxon>ecological metagenomes</taxon>
    </lineage>
</organism>
<dbReference type="EMBL" id="UINC01001372">
    <property type="protein sequence ID" value="SUZ78964.1"/>
    <property type="molecule type" value="Genomic_DNA"/>
</dbReference>
<proteinExistence type="predicted"/>
<protein>
    <recommendedName>
        <fullName evidence="2">Enoyl-CoA hydratase</fullName>
    </recommendedName>
</protein>
<dbReference type="Gene3D" id="3.90.226.10">
    <property type="entry name" value="2-enoyl-CoA Hydratase, Chain A, domain 1"/>
    <property type="match status" value="1"/>
</dbReference>
<dbReference type="PANTHER" id="PTHR43459:SF1">
    <property type="entry name" value="EG:BACN32G11.4 PROTEIN"/>
    <property type="match status" value="1"/>
</dbReference>
<sequence>MKLETIDYEASGGVAHVRFARPAGANAVNPQFSRDLRDVMLEIEWNDQVKAVSVTAEGKVFCAGGDLKEFYEAGDGLPKLASGMLTDFHGGIYKMNRMAKPFVAGVNGAAGGAGLSIVSAFDLVVAGESAKFTMAYTKAGVTPDGTSTYFVARHIGVRRMLDLTLTNRVLSAEEAERWGLVNRVVPDDEVDAVTAELAQSLADGPSWALGHAKQIVYAGFDSPLEQAGELEGVTIAAAMGTHDGQEGVAAFVEKRPPNFTGQ</sequence>
<reference evidence="1" key="1">
    <citation type="submission" date="2018-05" db="EMBL/GenBank/DDBJ databases">
        <authorList>
            <person name="Lanie J.A."/>
            <person name="Ng W.-L."/>
            <person name="Kazmierczak K.M."/>
            <person name="Andrzejewski T.M."/>
            <person name="Davidsen T.M."/>
            <person name="Wayne K.J."/>
            <person name="Tettelin H."/>
            <person name="Glass J.I."/>
            <person name="Rusch D."/>
            <person name="Podicherti R."/>
            <person name="Tsui H.-C.T."/>
            <person name="Winkler M.E."/>
        </authorList>
    </citation>
    <scope>NUCLEOTIDE SEQUENCE</scope>
</reference>
<dbReference type="AlphaFoldDB" id="A0A381QJ84"/>
<dbReference type="CDD" id="cd06558">
    <property type="entry name" value="crotonase-like"/>
    <property type="match status" value="1"/>
</dbReference>
<dbReference type="InterPro" id="IPR029045">
    <property type="entry name" value="ClpP/crotonase-like_dom_sf"/>
</dbReference>
<gene>
    <name evidence="1" type="ORF">METZ01_LOCUS31818</name>
</gene>
<dbReference type="SUPFAM" id="SSF52096">
    <property type="entry name" value="ClpP/crotonase"/>
    <property type="match status" value="1"/>
</dbReference>
<evidence type="ECO:0008006" key="2">
    <source>
        <dbReference type="Google" id="ProtNLM"/>
    </source>
</evidence>
<name>A0A381QJ84_9ZZZZ</name>
<dbReference type="Pfam" id="PF00378">
    <property type="entry name" value="ECH_1"/>
    <property type="match status" value="1"/>
</dbReference>